<accession>A0A9E2BKI3</accession>
<dbReference type="Proteomes" id="UP000811545">
    <property type="component" value="Unassembled WGS sequence"/>
</dbReference>
<dbReference type="EMBL" id="QLTW01000021">
    <property type="protein sequence ID" value="MBT9144759.1"/>
    <property type="molecule type" value="Genomic_DNA"/>
</dbReference>
<protein>
    <submittedName>
        <fullName evidence="2">Uncharacterized protein</fullName>
    </submittedName>
</protein>
<feature type="compositionally biased region" description="Polar residues" evidence="1">
    <location>
        <begin position="70"/>
        <end position="91"/>
    </location>
</feature>
<evidence type="ECO:0000256" key="1">
    <source>
        <dbReference type="SAM" id="MobiDB-lite"/>
    </source>
</evidence>
<evidence type="ECO:0000313" key="3">
    <source>
        <dbReference type="Proteomes" id="UP000811545"/>
    </source>
</evidence>
<comment type="caution">
    <text evidence="2">The sequence shown here is derived from an EMBL/GenBank/DDBJ whole genome shotgun (WGS) entry which is preliminary data.</text>
</comment>
<evidence type="ECO:0000313" key="2">
    <source>
        <dbReference type="EMBL" id="MBT9144759.1"/>
    </source>
</evidence>
<gene>
    <name evidence="2" type="ORF">DDT42_00607</name>
</gene>
<sequence length="127" mass="13489">MLLLKPQKDSLQQRRRRSTIKPVLSPRWTHSCGRGPHWRDCGIFSTPGRSTSPYRKGGTGTTSSHRKGDTGTTCSPSSTAIASSPGSTAATTVLRRPCTSSPTTKSQAGCRCHIRRSTPGSSASSST</sequence>
<feature type="compositionally biased region" description="Basic and acidic residues" evidence="1">
    <location>
        <begin position="1"/>
        <end position="12"/>
    </location>
</feature>
<name>A0A9E2BKI3_PSYF1</name>
<proteinExistence type="predicted"/>
<feature type="region of interest" description="Disordered" evidence="1">
    <location>
        <begin position="44"/>
        <end position="127"/>
    </location>
</feature>
<organism evidence="2 3">
    <name type="scientific">Psychracetigena formicireducens</name>
    <dbReference type="NCBI Taxonomy" id="2986056"/>
    <lineage>
        <taxon>Bacteria</taxon>
        <taxon>Bacillati</taxon>
        <taxon>Candidatus Lithacetigenota</taxon>
        <taxon>Candidatus Psychracetigena</taxon>
    </lineage>
</organism>
<feature type="region of interest" description="Disordered" evidence="1">
    <location>
        <begin position="1"/>
        <end position="28"/>
    </location>
</feature>
<dbReference type="AlphaFoldDB" id="A0A9E2BKI3"/>
<feature type="compositionally biased region" description="Polar residues" evidence="1">
    <location>
        <begin position="98"/>
        <end position="107"/>
    </location>
</feature>
<reference evidence="2 3" key="1">
    <citation type="journal article" date="2021" name="bioRxiv">
        <title>Unique metabolic strategies in Hadean analogues reveal hints for primordial physiology.</title>
        <authorList>
            <person name="Nobu M.K."/>
            <person name="Nakai R."/>
            <person name="Tamazawa S."/>
            <person name="Mori H."/>
            <person name="Toyoda A."/>
            <person name="Ijiri A."/>
            <person name="Suzuki S."/>
            <person name="Kurokawa K."/>
            <person name="Kamagata Y."/>
            <person name="Tamaki H."/>
        </authorList>
    </citation>
    <scope>NUCLEOTIDE SEQUENCE [LARGE SCALE GENOMIC DNA]</scope>
    <source>
        <strain evidence="2">BS525</strain>
    </source>
</reference>